<comment type="caution">
    <text evidence="1">The sequence shown here is derived from an EMBL/GenBank/DDBJ whole genome shotgun (WGS) entry which is preliminary data.</text>
</comment>
<reference evidence="2" key="1">
    <citation type="journal article" date="2014" name="Genome Announc.">
        <title>Genome sequence and annotation of Acremonium chrysogenum, producer of the beta-lactam antibiotic cephalosporin C.</title>
        <authorList>
            <person name="Terfehr D."/>
            <person name="Dahlmann T.A."/>
            <person name="Specht T."/>
            <person name="Zadra I."/>
            <person name="Kuernsteiner H."/>
            <person name="Kueck U."/>
        </authorList>
    </citation>
    <scope>NUCLEOTIDE SEQUENCE [LARGE SCALE GENOMIC DNA]</scope>
    <source>
        <strain evidence="2">ATCC 11550 / CBS 779.69 / DSM 880 / IAM 14645 / JCM 23072 / IMI 49137</strain>
    </source>
</reference>
<dbReference type="EMBL" id="JPKY01000044">
    <property type="protein sequence ID" value="KFH44663.1"/>
    <property type="molecule type" value="Genomic_DNA"/>
</dbReference>
<sequence>MAAYRKTRVGKTSECHWSRQGAGAPVSIGHRVGNTDGLWHALKRSQTVRAREMPGCDFLVDSVRQESTAAV</sequence>
<dbReference type="HOGENOM" id="CLU_2739418_0_0_1"/>
<evidence type="ECO:0000313" key="1">
    <source>
        <dbReference type="EMBL" id="KFH44663.1"/>
    </source>
</evidence>
<name>A0A086T5N1_HAPC1</name>
<dbReference type="Proteomes" id="UP000029964">
    <property type="component" value="Unassembled WGS sequence"/>
</dbReference>
<dbReference type="AlphaFoldDB" id="A0A086T5N1"/>
<proteinExistence type="predicted"/>
<keyword evidence="2" id="KW-1185">Reference proteome</keyword>
<accession>A0A086T5N1</accession>
<organism evidence="1 2">
    <name type="scientific">Hapsidospora chrysogenum (strain ATCC 11550 / CBS 779.69 / DSM 880 / IAM 14645 / JCM 23072 / IMI 49137)</name>
    <name type="common">Acremonium chrysogenum</name>
    <dbReference type="NCBI Taxonomy" id="857340"/>
    <lineage>
        <taxon>Eukaryota</taxon>
        <taxon>Fungi</taxon>
        <taxon>Dikarya</taxon>
        <taxon>Ascomycota</taxon>
        <taxon>Pezizomycotina</taxon>
        <taxon>Sordariomycetes</taxon>
        <taxon>Hypocreomycetidae</taxon>
        <taxon>Hypocreales</taxon>
        <taxon>Bionectriaceae</taxon>
        <taxon>Hapsidospora</taxon>
    </lineage>
</organism>
<evidence type="ECO:0000313" key="2">
    <source>
        <dbReference type="Proteomes" id="UP000029964"/>
    </source>
</evidence>
<protein>
    <submittedName>
        <fullName evidence="1">Uncharacterized protein</fullName>
    </submittedName>
</protein>
<gene>
    <name evidence="1" type="ORF">ACRE_045450</name>
</gene>